<dbReference type="STRING" id="1035188.HMPREF9952_0723"/>
<evidence type="ECO:0000313" key="1">
    <source>
        <dbReference type="EMBL" id="EGV05687.1"/>
    </source>
</evidence>
<sequence length="153" mass="17416">MRLTKEKAIQLIHIAKQQLCMDELSYRMLLNELTGKNSTKQMTIIQLIKVLEAMENKGFKKTTKRHHSPTTENAKVNSLIAHKIRAIWIDMHKQGLVRDGSENALNAFVRGVVNPIYAKRGMNIQVLNVGALRDDMASLVLERLKKWQARGGL</sequence>
<proteinExistence type="predicted"/>
<dbReference type="EMBL" id="AFUV01000014">
    <property type="protein sequence ID" value="EGV05687.1"/>
    <property type="molecule type" value="Genomic_DNA"/>
</dbReference>
<gene>
    <name evidence="1" type="ORF">HMPREF9952_0723</name>
</gene>
<accession>F9Q9M0</accession>
<name>F9Q9M0_9PAST</name>
<dbReference type="Pfam" id="PF06252">
    <property type="entry name" value="GemA"/>
    <property type="match status" value="1"/>
</dbReference>
<evidence type="ECO:0000313" key="2">
    <source>
        <dbReference type="Proteomes" id="UP000006235"/>
    </source>
</evidence>
<dbReference type="AlphaFoldDB" id="F9Q9M0"/>
<reference evidence="1 2" key="1">
    <citation type="submission" date="2011-07" db="EMBL/GenBank/DDBJ databases">
        <authorList>
            <person name="Harkins D.M."/>
            <person name="Madupu R."/>
            <person name="Durkin A.S."/>
            <person name="Torralba M."/>
            <person name="Methe B."/>
            <person name="Sutton G.G."/>
            <person name="Nelson K.E."/>
        </authorList>
    </citation>
    <scope>NUCLEOTIDE SEQUENCE [LARGE SCALE GENOMIC DNA]</scope>
    <source>
        <strain evidence="1 2">HK 85</strain>
    </source>
</reference>
<protein>
    <recommendedName>
        <fullName evidence="3">Mu-like prophage protein gp16</fullName>
    </recommendedName>
</protein>
<dbReference type="InterPro" id="IPR009363">
    <property type="entry name" value="Phage_Mu_Gp16"/>
</dbReference>
<dbReference type="Proteomes" id="UP000006235">
    <property type="component" value="Unassembled WGS sequence"/>
</dbReference>
<evidence type="ECO:0008006" key="3">
    <source>
        <dbReference type="Google" id="ProtNLM"/>
    </source>
</evidence>
<comment type="caution">
    <text evidence="1">The sequence shown here is derived from an EMBL/GenBank/DDBJ whole genome shotgun (WGS) entry which is preliminary data.</text>
</comment>
<organism evidence="1 2">
    <name type="scientific">Haemophilus pittmaniae HK 85</name>
    <dbReference type="NCBI Taxonomy" id="1035188"/>
    <lineage>
        <taxon>Bacteria</taxon>
        <taxon>Pseudomonadati</taxon>
        <taxon>Pseudomonadota</taxon>
        <taxon>Gammaproteobacteria</taxon>
        <taxon>Pasteurellales</taxon>
        <taxon>Pasteurellaceae</taxon>
        <taxon>Haemophilus</taxon>
    </lineage>
</organism>
<dbReference type="RefSeq" id="WP_007242643.1">
    <property type="nucleotide sequence ID" value="NZ_AFUV01000014.1"/>
</dbReference>